<dbReference type="EMBL" id="FOYQ01000001">
    <property type="protein sequence ID" value="SFR35562.1"/>
    <property type="molecule type" value="Genomic_DNA"/>
</dbReference>
<evidence type="ECO:0000313" key="1">
    <source>
        <dbReference type="EMBL" id="SFR35562.1"/>
    </source>
</evidence>
<organism evidence="1 2">
    <name type="scientific">Robiginitalea myxolifaciens</name>
    <dbReference type="NCBI Taxonomy" id="400055"/>
    <lineage>
        <taxon>Bacteria</taxon>
        <taxon>Pseudomonadati</taxon>
        <taxon>Bacteroidota</taxon>
        <taxon>Flavobacteriia</taxon>
        <taxon>Flavobacteriales</taxon>
        <taxon>Flavobacteriaceae</taxon>
        <taxon>Robiginitalea</taxon>
    </lineage>
</organism>
<proteinExistence type="predicted"/>
<gene>
    <name evidence="1" type="ORF">SAMN04490243_1010</name>
</gene>
<reference evidence="1 2" key="1">
    <citation type="submission" date="2016-10" db="EMBL/GenBank/DDBJ databases">
        <authorList>
            <person name="de Groot N.N."/>
        </authorList>
    </citation>
    <scope>NUCLEOTIDE SEQUENCE [LARGE SCALE GENOMIC DNA]</scope>
    <source>
        <strain evidence="1 2">DSM 21019</strain>
    </source>
</reference>
<dbReference type="STRING" id="400055.SAMN04490243_1010"/>
<evidence type="ECO:0000313" key="2">
    <source>
        <dbReference type="Proteomes" id="UP000199534"/>
    </source>
</evidence>
<accession>A0A1I6G064</accession>
<protein>
    <recommendedName>
        <fullName evidence="3">DUF2480 family protein</fullName>
    </recommendedName>
</protein>
<dbReference type="AlphaFoldDB" id="A0A1I6G064"/>
<dbReference type="Pfam" id="PF10652">
    <property type="entry name" value="DUF2480"/>
    <property type="match status" value="1"/>
</dbReference>
<evidence type="ECO:0008006" key="3">
    <source>
        <dbReference type="Google" id="ProtNLM"/>
    </source>
</evidence>
<name>A0A1I6G064_9FLAO</name>
<sequence length="171" mass="18939">MSEQPIVNRVAQSALVTLDLEEIYPKGPRTGVDISQWLEEGLLLREKNFRAALAAEDWSRYTDNYVHLYCSTEAIIPAWAYLLLATYLGAVAKKVVVGTSQLLETVVFQEAIAQIPAESFQGKPVIIKGCSKVPVPPTAYLMALEKIRDQARSIQYGEACSSVPLLKNRRG</sequence>
<dbReference type="OrthoDB" id="9803040at2"/>
<dbReference type="RefSeq" id="WP_092981151.1">
    <property type="nucleotide sequence ID" value="NZ_FOYQ01000001.1"/>
</dbReference>
<keyword evidence="2" id="KW-1185">Reference proteome</keyword>
<dbReference type="InterPro" id="IPR018914">
    <property type="entry name" value="DUF2480"/>
</dbReference>
<dbReference type="Proteomes" id="UP000199534">
    <property type="component" value="Unassembled WGS sequence"/>
</dbReference>